<dbReference type="Proteomes" id="UP000757435">
    <property type="component" value="Unassembled WGS sequence"/>
</dbReference>
<reference evidence="3" key="1">
    <citation type="submission" date="2021-05" db="EMBL/GenBank/DDBJ databases">
        <authorList>
            <person name="Pietrasiak N."/>
            <person name="Ward R."/>
            <person name="Stajich J.E."/>
            <person name="Kurbessoian T."/>
        </authorList>
    </citation>
    <scope>NUCLEOTIDE SEQUENCE</scope>
    <source>
        <strain evidence="3">UHER 2000/2452</strain>
    </source>
</reference>
<dbReference type="InterPro" id="IPR053148">
    <property type="entry name" value="PD-DEXK-like_domain"/>
</dbReference>
<name>A0A951QF46_9CYAN</name>
<evidence type="ECO:0000313" key="3">
    <source>
        <dbReference type="EMBL" id="MBW4661420.1"/>
    </source>
</evidence>
<accession>A0A951QF46</accession>
<proteinExistence type="predicted"/>
<dbReference type="AlphaFoldDB" id="A0A951QF46"/>
<dbReference type="PANTHER" id="PTHR30547">
    <property type="entry name" value="UNCHARACTERIZED PROTEIN YHCG-RELATED"/>
    <property type="match status" value="1"/>
</dbReference>
<organism evidence="3 4">
    <name type="scientific">Drouetiella hepatica Uher 2000/2452</name>
    <dbReference type="NCBI Taxonomy" id="904376"/>
    <lineage>
        <taxon>Bacteria</taxon>
        <taxon>Bacillati</taxon>
        <taxon>Cyanobacteriota</taxon>
        <taxon>Cyanophyceae</taxon>
        <taxon>Oculatellales</taxon>
        <taxon>Oculatellaceae</taxon>
        <taxon>Drouetiella</taxon>
    </lineage>
</organism>
<dbReference type="Pfam" id="PF17761">
    <property type="entry name" value="DUF1016_N"/>
    <property type="match status" value="1"/>
</dbReference>
<dbReference type="InterPro" id="IPR009362">
    <property type="entry name" value="YhcG_C"/>
</dbReference>
<evidence type="ECO:0000259" key="2">
    <source>
        <dbReference type="Pfam" id="PF17761"/>
    </source>
</evidence>
<evidence type="ECO:0000259" key="1">
    <source>
        <dbReference type="Pfam" id="PF06250"/>
    </source>
</evidence>
<feature type="domain" description="YhcG PDDEXK nuclease" evidence="1">
    <location>
        <begin position="174"/>
        <end position="326"/>
    </location>
</feature>
<dbReference type="Gene3D" id="3.40.1350.10">
    <property type="match status" value="1"/>
</dbReference>
<sequence length="339" mass="39147">MSTLDLGEYGSLLVEVKQRIRSAQYEALKAVNKELIALYWDIGNLISTRQQGDSWGKSIVEQLAKDLQAEFPGMGGFSVRNIWNMRSFYVTYSQNQKLQPMIAEIGWTHNLTIMEKCKDDLEREFYIRMTRKYGWTRNVLLHQIENQTYEKTLLNQTNFEATISEEIQNQAKLAVKDEYTFPFLELGDKYSERQLETAILAKVEPFLQEMGGMFTFVGSQYRLEVGNKEYFIDIVLYHRSLQCLVAIDLKIGEFEPEYIGKMQFYLAVLDDQVRLPHEQPSVGIILCKMKDKTTVEYALKDATKPIGVATYRMTSTLPQELKGQLPNPEQVAKLLEGLN</sequence>
<comment type="caution">
    <text evidence="3">The sequence shown here is derived from an EMBL/GenBank/DDBJ whole genome shotgun (WGS) entry which is preliminary data.</text>
</comment>
<evidence type="ECO:0000313" key="4">
    <source>
        <dbReference type="Proteomes" id="UP000757435"/>
    </source>
</evidence>
<dbReference type="EMBL" id="JAHHHD010000036">
    <property type="protein sequence ID" value="MBW4661420.1"/>
    <property type="molecule type" value="Genomic_DNA"/>
</dbReference>
<dbReference type="InterPro" id="IPR011856">
    <property type="entry name" value="tRNA_endonuc-like_dom_sf"/>
</dbReference>
<feature type="domain" description="YhcG N-terminal" evidence="2">
    <location>
        <begin position="15"/>
        <end position="151"/>
    </location>
</feature>
<protein>
    <submittedName>
        <fullName evidence="3">DUF1016 family protein</fullName>
    </submittedName>
</protein>
<dbReference type="Pfam" id="PF06250">
    <property type="entry name" value="YhcG_C"/>
    <property type="match status" value="1"/>
</dbReference>
<dbReference type="GO" id="GO:0003676">
    <property type="term" value="F:nucleic acid binding"/>
    <property type="evidence" value="ECO:0007669"/>
    <property type="project" value="InterPro"/>
</dbReference>
<dbReference type="InterPro" id="IPR041527">
    <property type="entry name" value="YhcG_N"/>
</dbReference>
<reference evidence="3" key="2">
    <citation type="journal article" date="2022" name="Microbiol. Resour. Announc.">
        <title>Metagenome Sequencing to Explore Phylogenomics of Terrestrial Cyanobacteria.</title>
        <authorList>
            <person name="Ward R.D."/>
            <person name="Stajich J.E."/>
            <person name="Johansen J.R."/>
            <person name="Huntemann M."/>
            <person name="Clum A."/>
            <person name="Foster B."/>
            <person name="Foster B."/>
            <person name="Roux S."/>
            <person name="Palaniappan K."/>
            <person name="Varghese N."/>
            <person name="Mukherjee S."/>
            <person name="Reddy T.B.K."/>
            <person name="Daum C."/>
            <person name="Copeland A."/>
            <person name="Chen I.A."/>
            <person name="Ivanova N.N."/>
            <person name="Kyrpides N.C."/>
            <person name="Shapiro N."/>
            <person name="Eloe-Fadrosh E.A."/>
            <person name="Pietrasiak N."/>
        </authorList>
    </citation>
    <scope>NUCLEOTIDE SEQUENCE</scope>
    <source>
        <strain evidence="3">UHER 2000/2452</strain>
    </source>
</reference>
<gene>
    <name evidence="3" type="ORF">KME15_22320</name>
</gene>
<dbReference type="PANTHER" id="PTHR30547:SF0">
    <property type="entry name" value="BLR8175 PROTEIN"/>
    <property type="match status" value="1"/>
</dbReference>